<evidence type="ECO:0000313" key="2">
    <source>
        <dbReference type="Proteomes" id="UP000283975"/>
    </source>
</evidence>
<proteinExistence type="predicted"/>
<dbReference type="AlphaFoldDB" id="A0A414AT25"/>
<dbReference type="Proteomes" id="UP000283975">
    <property type="component" value="Unassembled WGS sequence"/>
</dbReference>
<gene>
    <name evidence="1" type="ORF">DW839_18345</name>
</gene>
<protein>
    <submittedName>
        <fullName evidence="1">Uncharacterized protein</fullName>
    </submittedName>
</protein>
<comment type="caution">
    <text evidence="1">The sequence shown here is derived from an EMBL/GenBank/DDBJ whole genome shotgun (WGS) entry which is preliminary data.</text>
</comment>
<organism evidence="1 2">
    <name type="scientific">Enterocloster bolteae</name>
    <dbReference type="NCBI Taxonomy" id="208479"/>
    <lineage>
        <taxon>Bacteria</taxon>
        <taxon>Bacillati</taxon>
        <taxon>Bacillota</taxon>
        <taxon>Clostridia</taxon>
        <taxon>Lachnospirales</taxon>
        <taxon>Lachnospiraceae</taxon>
        <taxon>Enterocloster</taxon>
    </lineage>
</organism>
<sequence length="128" mass="15030">MKEWRNQGCGWYDLLITEIDSENPIATLKDEKTYSPEFWADRLHSNPKSFYWCGSTSNSVFERNLESESLEDAKAELEKILLESSIKALEQADDDYRKHKEYCKKMVRYLSDSSAAIEDMRARSFGRR</sequence>
<evidence type="ECO:0000313" key="1">
    <source>
        <dbReference type="EMBL" id="RHC54660.1"/>
    </source>
</evidence>
<name>A0A414AT25_9FIRM</name>
<reference evidence="1 2" key="1">
    <citation type="submission" date="2018-08" db="EMBL/GenBank/DDBJ databases">
        <title>A genome reference for cultivated species of the human gut microbiota.</title>
        <authorList>
            <person name="Zou Y."/>
            <person name="Xue W."/>
            <person name="Luo G."/>
        </authorList>
    </citation>
    <scope>NUCLEOTIDE SEQUENCE [LARGE SCALE GENOMIC DNA]</scope>
    <source>
        <strain evidence="1 2">AM35-14</strain>
    </source>
</reference>
<accession>A0A414AT25</accession>
<dbReference type="EMBL" id="QSHZ01000020">
    <property type="protein sequence ID" value="RHC54660.1"/>
    <property type="molecule type" value="Genomic_DNA"/>
</dbReference>